<dbReference type="EMBL" id="AY915741">
    <property type="protein sequence ID" value="AAX30962.2"/>
    <property type="molecule type" value="mRNA"/>
</dbReference>
<accession>Q5BR74</accession>
<reference evidence="1" key="2">
    <citation type="journal article" date="2006" name="PLoS Pathog.">
        <title>New perspectives on host-parasite interplay by comparative transcriptomic and proteomic analyses of Schistosoma japonicum.</title>
        <authorList>
            <person name="Liu F."/>
            <person name="Lu J."/>
            <person name="Hu W."/>
            <person name="Wang S.Y."/>
            <person name="Cui S.J."/>
            <person name="Chi M."/>
            <person name="Yan Q."/>
            <person name="Wang X.R."/>
            <person name="Song H.D."/>
            <person name="Xu X.N."/>
            <person name="Wang J.J."/>
            <person name="Zhang X.L."/>
            <person name="Zhang X."/>
            <person name="Wang Z.Q."/>
            <person name="Xue C.L."/>
            <person name="Brindley P.J."/>
            <person name="McManus D.P."/>
            <person name="Yang P.Y."/>
            <person name="Feng Z."/>
            <person name="Chen Z."/>
            <person name="Han Z.G."/>
        </authorList>
    </citation>
    <scope>NUCLEOTIDE SEQUENCE</scope>
</reference>
<dbReference type="AlphaFoldDB" id="Q5BR74"/>
<name>Q5BR74_SCHJA</name>
<organism evidence="1">
    <name type="scientific">Schistosoma japonicum</name>
    <name type="common">Blood fluke</name>
    <dbReference type="NCBI Taxonomy" id="6182"/>
    <lineage>
        <taxon>Eukaryota</taxon>
        <taxon>Metazoa</taxon>
        <taxon>Spiralia</taxon>
        <taxon>Lophotrochozoa</taxon>
        <taxon>Platyhelminthes</taxon>
        <taxon>Trematoda</taxon>
        <taxon>Digenea</taxon>
        <taxon>Strigeidida</taxon>
        <taxon>Schistosomatoidea</taxon>
        <taxon>Schistosomatidae</taxon>
        <taxon>Schistosoma</taxon>
    </lineage>
</organism>
<proteinExistence type="evidence at transcript level"/>
<reference evidence="1" key="1">
    <citation type="submission" date="2005-01" db="EMBL/GenBank/DDBJ databases">
        <authorList>
            <person name="Han Z."/>
        </authorList>
    </citation>
    <scope>NUCLEOTIDE SEQUENCE</scope>
</reference>
<evidence type="ECO:0000313" key="1">
    <source>
        <dbReference type="EMBL" id="AAX30962.2"/>
    </source>
</evidence>
<sequence>MSHGLGSCCRSNVFYKALFTFAVVTKCFTDTQPKIPNSKLCRGRRKGRKVTGMP</sequence>
<feature type="non-terminal residue" evidence="1">
    <location>
        <position position="54"/>
    </location>
</feature>
<protein>
    <submittedName>
        <fullName evidence="1">SJCHGC09651 protein</fullName>
    </submittedName>
</protein>